<organism evidence="1">
    <name type="scientific">hydrothermal vent metagenome</name>
    <dbReference type="NCBI Taxonomy" id="652676"/>
    <lineage>
        <taxon>unclassified sequences</taxon>
        <taxon>metagenomes</taxon>
        <taxon>ecological metagenomes</taxon>
    </lineage>
</organism>
<reference evidence="1" key="1">
    <citation type="submission" date="2018-06" db="EMBL/GenBank/DDBJ databases">
        <authorList>
            <person name="Zhirakovskaya E."/>
        </authorList>
    </citation>
    <scope>NUCLEOTIDE SEQUENCE</scope>
</reference>
<evidence type="ECO:0000313" key="1">
    <source>
        <dbReference type="EMBL" id="VAW45669.1"/>
    </source>
</evidence>
<accession>A0A3B0W8L9</accession>
<sequence>MHAASILWLLTTTFSSIAANPEPVIYGSVTHSNGDIVTGTIRWGEQEQFLSDIFNGKKMATVGIEHLTADEKDQLLDNQPGPQAQIGDFQITFKSWFGKEIEAPYFNVNFGSIKLIEVDNDVITVTLHDGTQITSNDGSNDLSDEIYVKDSDGDVTEFDLDDLKFIKFSKAPADAKTFADGIYGTVTSSIGTFQGRVMWDKDERTTNEKLDGSDESKEYEIKFTDIVSIEKANSGNASKVELRDNKSLLLRGTNDVNNGNRGIWVDNPETGRVEIDWSQFEKLVIEDVDTAWQDFDDYQQMSRKLSGTVILNDGSSIKADALVYDMNQQSQSELLYADIAGNNRQVPLAKFKILRRVNEQSIELESHDLKKLVAYNNRSVTRGNNGILVTNGKQHKWYPWAQIQSISFD</sequence>
<name>A0A3B0W8L9_9ZZZZ</name>
<dbReference type="EMBL" id="UOFA01000217">
    <property type="protein sequence ID" value="VAW45669.1"/>
    <property type="molecule type" value="Genomic_DNA"/>
</dbReference>
<gene>
    <name evidence="1" type="ORF">MNBD_GAMMA02-815</name>
</gene>
<proteinExistence type="predicted"/>
<dbReference type="AlphaFoldDB" id="A0A3B0W8L9"/>
<protein>
    <submittedName>
        <fullName evidence="1">Uncharacterized protein</fullName>
    </submittedName>
</protein>